<name>A0A4P8XVA4_9BACL</name>
<dbReference type="KEGG" id="palo:E6C60_4104"/>
<protein>
    <recommendedName>
        <fullName evidence="3">DUF4352 domain-containing protein</fullName>
    </recommendedName>
</protein>
<reference evidence="4 5" key="1">
    <citation type="submission" date="2019-05" db="EMBL/GenBank/DDBJ databases">
        <authorList>
            <person name="Chen C."/>
        </authorList>
    </citation>
    <scope>NUCLEOTIDE SEQUENCE [LARGE SCALE GENOMIC DNA]</scope>
    <source>
        <strain evidence="4 5">HB172198</strain>
    </source>
</reference>
<feature type="chain" id="PRO_5038391018" description="DUF4352 domain-containing protein" evidence="2">
    <location>
        <begin position="26"/>
        <end position="200"/>
    </location>
</feature>
<evidence type="ECO:0000259" key="3">
    <source>
        <dbReference type="Pfam" id="PF11611"/>
    </source>
</evidence>
<dbReference type="RefSeq" id="WP_175415380.1">
    <property type="nucleotide sequence ID" value="NZ_CP040396.1"/>
</dbReference>
<dbReference type="PROSITE" id="PS51257">
    <property type="entry name" value="PROKAR_LIPOPROTEIN"/>
    <property type="match status" value="1"/>
</dbReference>
<gene>
    <name evidence="4" type="ORF">E6C60_4104</name>
</gene>
<sequence>MMKKLILPMMASAVLLAGCSSGDTASLEKEVEDLKQEVAALRDILGVTPVVSAGGSGDQSEAKAPAGKGEYVAGQPFEFEGVTYTFTVGERQSQLSDKVPADDGKEFYIVNADIHNTSNEDYAYSQASFSVVTSSGEIEDNYFFIDTKDQHDELGHGDLAPNGKKSGWIAFHIQKGDQPSELRYEARTFAENSKFKVQLP</sequence>
<evidence type="ECO:0000256" key="2">
    <source>
        <dbReference type="SAM" id="SignalP"/>
    </source>
</evidence>
<dbReference type="InterPro" id="IPR029051">
    <property type="entry name" value="DUF4352"/>
</dbReference>
<organism evidence="4 5">
    <name type="scientific">Paenibacillus algicola</name>
    <dbReference type="NCBI Taxonomy" id="2565926"/>
    <lineage>
        <taxon>Bacteria</taxon>
        <taxon>Bacillati</taxon>
        <taxon>Bacillota</taxon>
        <taxon>Bacilli</taxon>
        <taxon>Bacillales</taxon>
        <taxon>Paenibacillaceae</taxon>
        <taxon>Paenibacillus</taxon>
    </lineage>
</organism>
<dbReference type="AlphaFoldDB" id="A0A4P8XVA4"/>
<evidence type="ECO:0000313" key="5">
    <source>
        <dbReference type="Proteomes" id="UP000300879"/>
    </source>
</evidence>
<dbReference type="EMBL" id="CP040396">
    <property type="protein sequence ID" value="QCT04809.1"/>
    <property type="molecule type" value="Genomic_DNA"/>
</dbReference>
<keyword evidence="5" id="KW-1185">Reference proteome</keyword>
<feature type="signal peptide" evidence="2">
    <location>
        <begin position="1"/>
        <end position="25"/>
    </location>
</feature>
<keyword evidence="1 2" id="KW-0732">Signal</keyword>
<feature type="domain" description="DUF4352" evidence="3">
    <location>
        <begin position="74"/>
        <end position="192"/>
    </location>
</feature>
<accession>A0A4P8XVA4</accession>
<evidence type="ECO:0000256" key="1">
    <source>
        <dbReference type="ARBA" id="ARBA00022729"/>
    </source>
</evidence>
<dbReference type="Pfam" id="PF11611">
    <property type="entry name" value="DUF4352"/>
    <property type="match status" value="1"/>
</dbReference>
<dbReference type="InterPro" id="IPR029050">
    <property type="entry name" value="Immunoprotect_excell_Ig-like"/>
</dbReference>
<proteinExistence type="predicted"/>
<dbReference type="Gene3D" id="2.60.40.1240">
    <property type="match status" value="1"/>
</dbReference>
<evidence type="ECO:0000313" key="4">
    <source>
        <dbReference type="EMBL" id="QCT04809.1"/>
    </source>
</evidence>
<dbReference type="Proteomes" id="UP000300879">
    <property type="component" value="Chromosome"/>
</dbReference>